<dbReference type="CDD" id="cd12912">
    <property type="entry name" value="PDC2_MCP_like"/>
    <property type="match status" value="1"/>
</dbReference>
<dbReference type="PROSITE" id="PS50192">
    <property type="entry name" value="T_SNARE"/>
    <property type="match status" value="1"/>
</dbReference>
<evidence type="ECO:0000259" key="12">
    <source>
        <dbReference type="PROSITE" id="PS50192"/>
    </source>
</evidence>
<dbReference type="PANTHER" id="PTHR32089:SF55">
    <property type="entry name" value="METHYL ACCEPTING SENSORY TRANSDUCER WITH CACHE_2 SMALL MOLECULE BINDING DOMAIN"/>
    <property type="match status" value="1"/>
</dbReference>
<name>A0A2T3JIN1_9GAMM</name>
<dbReference type="SUPFAM" id="SSF58104">
    <property type="entry name" value="Methyl-accepting chemotaxis protein (MCP) signaling domain"/>
    <property type="match status" value="1"/>
</dbReference>
<keyword evidence="3" id="KW-0997">Cell inner membrane</keyword>
<feature type="domain" description="Methyl-accepting transducer" evidence="11">
    <location>
        <begin position="418"/>
        <end position="654"/>
    </location>
</feature>
<dbReference type="InterPro" id="IPR003660">
    <property type="entry name" value="HAMP_dom"/>
</dbReference>
<dbReference type="PANTHER" id="PTHR32089">
    <property type="entry name" value="METHYL-ACCEPTING CHEMOTAXIS PROTEIN MCPB"/>
    <property type="match status" value="1"/>
</dbReference>
<evidence type="ECO:0000256" key="4">
    <source>
        <dbReference type="ARBA" id="ARBA00022692"/>
    </source>
</evidence>
<dbReference type="Pfam" id="PF00015">
    <property type="entry name" value="MCPsignal"/>
    <property type="match status" value="1"/>
</dbReference>
<keyword evidence="2" id="KW-1003">Cell membrane</keyword>
<dbReference type="GO" id="GO:0006935">
    <property type="term" value="P:chemotaxis"/>
    <property type="evidence" value="ECO:0007669"/>
    <property type="project" value="InterPro"/>
</dbReference>
<protein>
    <submittedName>
        <fullName evidence="14">Methyl-accepting chemotaxis protein</fullName>
    </submittedName>
</protein>
<evidence type="ECO:0000313" key="14">
    <source>
        <dbReference type="EMBL" id="PSU48850.1"/>
    </source>
</evidence>
<evidence type="ECO:0000256" key="10">
    <source>
        <dbReference type="SAM" id="Phobius"/>
    </source>
</evidence>
<evidence type="ECO:0000256" key="3">
    <source>
        <dbReference type="ARBA" id="ARBA00022519"/>
    </source>
</evidence>
<evidence type="ECO:0000256" key="8">
    <source>
        <dbReference type="ARBA" id="ARBA00029447"/>
    </source>
</evidence>
<proteinExistence type="inferred from homology"/>
<dbReference type="EMBL" id="PYMJ01000008">
    <property type="protein sequence ID" value="PSU48850.1"/>
    <property type="molecule type" value="Genomic_DNA"/>
</dbReference>
<dbReference type="Pfam" id="PF00672">
    <property type="entry name" value="HAMP"/>
    <property type="match status" value="1"/>
</dbReference>
<dbReference type="Pfam" id="PF08269">
    <property type="entry name" value="dCache_2"/>
    <property type="match status" value="1"/>
</dbReference>
<keyword evidence="15" id="KW-1185">Reference proteome</keyword>
<keyword evidence="6 10" id="KW-0472">Membrane</keyword>
<dbReference type="InterPro" id="IPR000727">
    <property type="entry name" value="T_SNARE_dom"/>
</dbReference>
<dbReference type="InterPro" id="IPR033480">
    <property type="entry name" value="sCache_2"/>
</dbReference>
<organism evidence="14 15">
    <name type="scientific">Photobacterium frigidiphilum</name>
    <dbReference type="NCBI Taxonomy" id="264736"/>
    <lineage>
        <taxon>Bacteria</taxon>
        <taxon>Pseudomonadati</taxon>
        <taxon>Pseudomonadota</taxon>
        <taxon>Gammaproteobacteria</taxon>
        <taxon>Vibrionales</taxon>
        <taxon>Vibrionaceae</taxon>
        <taxon>Photobacterium</taxon>
    </lineage>
</organism>
<feature type="domain" description="T-SNARE coiled-coil homology" evidence="12">
    <location>
        <begin position="605"/>
        <end position="658"/>
    </location>
</feature>
<dbReference type="InterPro" id="IPR004090">
    <property type="entry name" value="Chemotax_Me-accpt_rcpt"/>
</dbReference>
<reference evidence="14 15" key="1">
    <citation type="submission" date="2018-01" db="EMBL/GenBank/DDBJ databases">
        <title>Whole genome sequencing of Histamine producing bacteria.</title>
        <authorList>
            <person name="Butler K."/>
        </authorList>
    </citation>
    <scope>NUCLEOTIDE SEQUENCE [LARGE SCALE GENOMIC DNA]</scope>
    <source>
        <strain evidence="14 15">JCM 12947</strain>
    </source>
</reference>
<dbReference type="AlphaFoldDB" id="A0A2T3JIN1"/>
<dbReference type="SMART" id="SM01049">
    <property type="entry name" value="Cache_2"/>
    <property type="match status" value="2"/>
</dbReference>
<keyword evidence="4 10" id="KW-0812">Transmembrane</keyword>
<evidence type="ECO:0000259" key="11">
    <source>
        <dbReference type="PROSITE" id="PS50111"/>
    </source>
</evidence>
<comment type="similarity">
    <text evidence="8">Belongs to the methyl-accepting chemotaxis (MCP) protein family.</text>
</comment>
<dbReference type="GO" id="GO:0005886">
    <property type="term" value="C:plasma membrane"/>
    <property type="evidence" value="ECO:0007669"/>
    <property type="project" value="UniProtKB-SubCell"/>
</dbReference>
<sequence length="691" mass="74595">MNITIKAKLAALLCVPLLTMSGFFITSLINTENSVLEAESSNVSVKVAKLLNDNLKGQVDTVTRSISYYYENSKQENIKAELATDIATFRDTIESIYNNSASAVDAETSINAFINQYRWGGGRYIFAYDAATVINKANGANESIIGTSAYDKKDTNGKYYARNIVSAAKANGIGFTSYHFLNPRTKKDEEKLTASVYFEPLNLVIATGEYISTLRQDELEAALKTISSSKYGQNGYFWVQDKNGKILAHPKAEVIGTVIPATTLKIANSIKGQSEAFVKIAFENPATKQTENKFVYARNIFPEWGWTIATGTYESDVTNIQDELTNATAEIFEDKVNMSIAIAAALLVIALLVAAWSINKIVKGLVMLKERIDTLSTGEADLTSRIDITSHDELGDIGNSVNNFIIYLQSMILEISQASAHITDGIKQLDVQSEQNNQALIQHASETDQVVAAITEMSATAETVAQNATETAANTQKANDDALLAKDDVLEASGSMIVLVDEVGTASSSINTMNENTQQIVSVLGVIGEIADQTNLLALNAAIEAARAGEQGRGFAVVADEVRSLAARTQSSTAEINEILTTLRQDASSAVAAMEVTKTSCERTAENAERVSNSLDAVTGSIVEINDLSTQIATASEEQSSVTEEVSRNMNNIREMVQELTQNGQATVDSTQSLAAANTQLNTLVSKFKLQ</sequence>
<dbReference type="InterPro" id="IPR004010">
    <property type="entry name" value="Double_Cache_2"/>
</dbReference>
<accession>A0A2T3JIN1</accession>
<dbReference type="InterPro" id="IPR004089">
    <property type="entry name" value="MCPsignal_dom"/>
</dbReference>
<evidence type="ECO:0000256" key="2">
    <source>
        <dbReference type="ARBA" id="ARBA00022475"/>
    </source>
</evidence>
<evidence type="ECO:0000256" key="1">
    <source>
        <dbReference type="ARBA" id="ARBA00004429"/>
    </source>
</evidence>
<dbReference type="PRINTS" id="PR00260">
    <property type="entry name" value="CHEMTRNSDUCR"/>
</dbReference>
<dbReference type="SMART" id="SM00283">
    <property type="entry name" value="MA"/>
    <property type="match status" value="1"/>
</dbReference>
<dbReference type="RefSeq" id="WP_107242599.1">
    <property type="nucleotide sequence ID" value="NZ_PYMJ01000008.1"/>
</dbReference>
<evidence type="ECO:0000256" key="6">
    <source>
        <dbReference type="ARBA" id="ARBA00023136"/>
    </source>
</evidence>
<dbReference type="CDD" id="cd11386">
    <property type="entry name" value="MCP_signal"/>
    <property type="match status" value="1"/>
</dbReference>
<dbReference type="PROSITE" id="PS50111">
    <property type="entry name" value="CHEMOTAXIS_TRANSDUC_2"/>
    <property type="match status" value="1"/>
</dbReference>
<dbReference type="Gene3D" id="3.30.450.20">
    <property type="entry name" value="PAS domain"/>
    <property type="match status" value="2"/>
</dbReference>
<dbReference type="GO" id="GO:0004888">
    <property type="term" value="F:transmembrane signaling receptor activity"/>
    <property type="evidence" value="ECO:0007669"/>
    <property type="project" value="InterPro"/>
</dbReference>
<dbReference type="CDD" id="cd06225">
    <property type="entry name" value="HAMP"/>
    <property type="match status" value="1"/>
</dbReference>
<evidence type="ECO:0000256" key="5">
    <source>
        <dbReference type="ARBA" id="ARBA00022989"/>
    </source>
</evidence>
<dbReference type="Gene3D" id="1.10.287.950">
    <property type="entry name" value="Methyl-accepting chemotaxis protein"/>
    <property type="match status" value="1"/>
</dbReference>
<comment type="caution">
    <text evidence="14">The sequence shown here is derived from an EMBL/GenBank/DDBJ whole genome shotgun (WGS) entry which is preliminary data.</text>
</comment>
<dbReference type="OrthoDB" id="2489132at2"/>
<evidence type="ECO:0000313" key="15">
    <source>
        <dbReference type="Proteomes" id="UP000240987"/>
    </source>
</evidence>
<keyword evidence="7 9" id="KW-0807">Transducer</keyword>
<dbReference type="FunFam" id="1.10.287.950:FF:000001">
    <property type="entry name" value="Methyl-accepting chemotaxis sensory transducer"/>
    <property type="match status" value="1"/>
</dbReference>
<feature type="domain" description="HAMP" evidence="13">
    <location>
        <begin position="359"/>
        <end position="413"/>
    </location>
</feature>
<feature type="transmembrane region" description="Helical" evidence="10">
    <location>
        <begin position="338"/>
        <end position="358"/>
    </location>
</feature>
<keyword evidence="5 10" id="KW-1133">Transmembrane helix</keyword>
<dbReference type="GO" id="GO:0007165">
    <property type="term" value="P:signal transduction"/>
    <property type="evidence" value="ECO:0007669"/>
    <property type="project" value="UniProtKB-KW"/>
</dbReference>
<evidence type="ECO:0000259" key="13">
    <source>
        <dbReference type="PROSITE" id="PS50885"/>
    </source>
</evidence>
<dbReference type="Proteomes" id="UP000240987">
    <property type="component" value="Unassembled WGS sequence"/>
</dbReference>
<evidence type="ECO:0000256" key="9">
    <source>
        <dbReference type="PROSITE-ProRule" id="PRU00284"/>
    </source>
</evidence>
<dbReference type="PROSITE" id="PS50885">
    <property type="entry name" value="HAMP"/>
    <property type="match status" value="1"/>
</dbReference>
<gene>
    <name evidence="14" type="ORF">C9J12_10125</name>
</gene>
<dbReference type="SMART" id="SM00304">
    <property type="entry name" value="HAMP"/>
    <property type="match status" value="2"/>
</dbReference>
<comment type="subcellular location">
    <subcellularLocation>
        <location evidence="1">Cell inner membrane</location>
        <topology evidence="1">Multi-pass membrane protein</topology>
    </subcellularLocation>
</comment>
<evidence type="ECO:0000256" key="7">
    <source>
        <dbReference type="ARBA" id="ARBA00023224"/>
    </source>
</evidence>